<evidence type="ECO:0000313" key="2">
    <source>
        <dbReference type="Proteomes" id="UP000676409"/>
    </source>
</evidence>
<dbReference type="RefSeq" id="WP_211939360.1">
    <property type="nucleotide sequence ID" value="NZ_CP073078.1"/>
</dbReference>
<evidence type="ECO:0000313" key="1">
    <source>
        <dbReference type="EMBL" id="QUD89308.1"/>
    </source>
</evidence>
<dbReference type="EMBL" id="CP073078">
    <property type="protein sequence ID" value="QUD89308.1"/>
    <property type="molecule type" value="Genomic_DNA"/>
</dbReference>
<reference evidence="1" key="1">
    <citation type="submission" date="2021-04" db="EMBL/GenBank/DDBJ databases">
        <title>The complete genome sequence of Caulobacter sp. S6.</title>
        <authorList>
            <person name="Tang Y."/>
            <person name="Ouyang W."/>
            <person name="Liu Q."/>
            <person name="Huang B."/>
            <person name="Guo Z."/>
            <person name="Lei P."/>
        </authorList>
    </citation>
    <scope>NUCLEOTIDE SEQUENCE</scope>
    <source>
        <strain evidence="1">S6</strain>
    </source>
</reference>
<keyword evidence="2" id="KW-1185">Reference proteome</keyword>
<dbReference type="KEGG" id="caul:KCG34_05355"/>
<dbReference type="AlphaFoldDB" id="A0A975G1C2"/>
<name>A0A975G1C2_9CAUL</name>
<gene>
    <name evidence="1" type="ORF">KCG34_05355</name>
</gene>
<proteinExistence type="predicted"/>
<accession>A0A975G1C2</accession>
<protein>
    <submittedName>
        <fullName evidence="1">Uncharacterized protein</fullName>
    </submittedName>
</protein>
<sequence>MDRSILARMTRAGPQLISINIGIGDAALQLPSNKPLILAELSWINSRRVKELEAGPILAARRIGSVLPNHWGPAPYTMYKLGVTQVAPILGSSHHVAL</sequence>
<dbReference type="Proteomes" id="UP000676409">
    <property type="component" value="Chromosome"/>
</dbReference>
<organism evidence="1 2">
    <name type="scientific">Phenylobacterium montanum</name>
    <dbReference type="NCBI Taxonomy" id="2823693"/>
    <lineage>
        <taxon>Bacteria</taxon>
        <taxon>Pseudomonadati</taxon>
        <taxon>Pseudomonadota</taxon>
        <taxon>Alphaproteobacteria</taxon>
        <taxon>Caulobacterales</taxon>
        <taxon>Caulobacteraceae</taxon>
        <taxon>Phenylobacterium</taxon>
    </lineage>
</organism>